<feature type="modified residue" description="4-aspartylphosphate" evidence="3">
    <location>
        <position position="89"/>
    </location>
</feature>
<evidence type="ECO:0000256" key="4">
    <source>
        <dbReference type="SAM" id="MobiDB-lite"/>
    </source>
</evidence>
<evidence type="ECO:0000313" key="6">
    <source>
        <dbReference type="EMBL" id="MCA9302370.1"/>
    </source>
</evidence>
<dbReference type="PANTHER" id="PTHR44591">
    <property type="entry name" value="STRESS RESPONSE REGULATOR PROTEIN 1"/>
    <property type="match status" value="1"/>
</dbReference>
<reference evidence="6" key="1">
    <citation type="submission" date="2020-04" db="EMBL/GenBank/DDBJ databases">
        <authorList>
            <person name="Zhang T."/>
        </authorList>
    </citation>
    <scope>NUCLEOTIDE SEQUENCE</scope>
    <source>
        <strain evidence="6">HKST-UBA80</strain>
    </source>
</reference>
<evidence type="ECO:0000256" key="3">
    <source>
        <dbReference type="PROSITE-ProRule" id="PRU00169"/>
    </source>
</evidence>
<keyword evidence="1 3" id="KW-0597">Phosphoprotein</keyword>
<dbReference type="GO" id="GO:0000160">
    <property type="term" value="P:phosphorelay signal transduction system"/>
    <property type="evidence" value="ECO:0007669"/>
    <property type="project" value="UniProtKB-KW"/>
</dbReference>
<organism evidence="6 7">
    <name type="scientific">candidate division WWE3 bacterium</name>
    <dbReference type="NCBI Taxonomy" id="2053526"/>
    <lineage>
        <taxon>Bacteria</taxon>
        <taxon>Katanobacteria</taxon>
    </lineage>
</organism>
<comment type="caution">
    <text evidence="6">The sequence shown here is derived from an EMBL/GenBank/DDBJ whole genome shotgun (WGS) entry which is preliminary data.</text>
</comment>
<dbReference type="Pfam" id="PF00072">
    <property type="entry name" value="Response_reg"/>
    <property type="match status" value="1"/>
</dbReference>
<dbReference type="EMBL" id="JAGQNY010000013">
    <property type="protein sequence ID" value="MCA9302370.1"/>
    <property type="molecule type" value="Genomic_DNA"/>
</dbReference>
<dbReference type="Proteomes" id="UP000714817">
    <property type="component" value="Unassembled WGS sequence"/>
</dbReference>
<evidence type="ECO:0000313" key="7">
    <source>
        <dbReference type="Proteomes" id="UP000714817"/>
    </source>
</evidence>
<name>A0A955E1K1_UNCKA</name>
<protein>
    <submittedName>
        <fullName evidence="6">Response regulator</fullName>
    </submittedName>
</protein>
<dbReference type="SUPFAM" id="SSF52172">
    <property type="entry name" value="CheY-like"/>
    <property type="match status" value="1"/>
</dbReference>
<gene>
    <name evidence="6" type="ORF">KDA10_03380</name>
</gene>
<dbReference type="Gene3D" id="3.40.50.2300">
    <property type="match status" value="1"/>
</dbReference>
<evidence type="ECO:0000259" key="5">
    <source>
        <dbReference type="PROSITE" id="PS50110"/>
    </source>
</evidence>
<feature type="domain" description="Response regulatory" evidence="5">
    <location>
        <begin position="39"/>
        <end position="156"/>
    </location>
</feature>
<evidence type="ECO:0000256" key="2">
    <source>
        <dbReference type="ARBA" id="ARBA00023012"/>
    </source>
</evidence>
<dbReference type="InterPro" id="IPR011006">
    <property type="entry name" value="CheY-like_superfamily"/>
</dbReference>
<proteinExistence type="predicted"/>
<evidence type="ECO:0000256" key="1">
    <source>
        <dbReference type="ARBA" id="ARBA00022553"/>
    </source>
</evidence>
<dbReference type="PANTHER" id="PTHR44591:SF14">
    <property type="entry name" value="PROTEIN PILG"/>
    <property type="match status" value="1"/>
</dbReference>
<dbReference type="InterPro" id="IPR001789">
    <property type="entry name" value="Sig_transdc_resp-reg_receiver"/>
</dbReference>
<dbReference type="PROSITE" id="PS50110">
    <property type="entry name" value="RESPONSE_REGULATORY"/>
    <property type="match status" value="1"/>
</dbReference>
<dbReference type="InterPro" id="IPR050595">
    <property type="entry name" value="Bact_response_regulator"/>
</dbReference>
<dbReference type="CDD" id="cd17574">
    <property type="entry name" value="REC_OmpR"/>
    <property type="match status" value="1"/>
</dbReference>
<feature type="region of interest" description="Disordered" evidence="4">
    <location>
        <begin position="1"/>
        <end position="36"/>
    </location>
</feature>
<reference evidence="6" key="2">
    <citation type="journal article" date="2021" name="Microbiome">
        <title>Successional dynamics and alternative stable states in a saline activated sludge microbial community over 9 years.</title>
        <authorList>
            <person name="Wang Y."/>
            <person name="Ye J."/>
            <person name="Ju F."/>
            <person name="Liu L."/>
            <person name="Boyd J.A."/>
            <person name="Deng Y."/>
            <person name="Parks D.H."/>
            <person name="Jiang X."/>
            <person name="Yin X."/>
            <person name="Woodcroft B.J."/>
            <person name="Tyson G.W."/>
            <person name="Hugenholtz P."/>
            <person name="Polz M.F."/>
            <person name="Zhang T."/>
        </authorList>
    </citation>
    <scope>NUCLEOTIDE SEQUENCE</scope>
    <source>
        <strain evidence="6">HKST-UBA80</strain>
    </source>
</reference>
<dbReference type="AlphaFoldDB" id="A0A955E1K1"/>
<sequence>MNNITDSSFINKGSPSLNQRPDQSVPTNKDTKGASNNKHVLIAEDDKFLGNAYRVKLEKSGYQVTLARDGVEAMEELSKGSDFCLIILDLIMPKKDGFATLEEIKQQPSLKDIPILIASNLGQKEDIDRGIKLGANDYIIKSDYSMGEILDKIRKLTE</sequence>
<accession>A0A955E1K1</accession>
<dbReference type="SMART" id="SM00448">
    <property type="entry name" value="REC"/>
    <property type="match status" value="1"/>
</dbReference>
<keyword evidence="2" id="KW-0902">Two-component regulatory system</keyword>